<dbReference type="Proteomes" id="UP000757232">
    <property type="component" value="Unassembled WGS sequence"/>
</dbReference>
<dbReference type="InterPro" id="IPR014830">
    <property type="entry name" value="Glycolipid_transfer_prot_dom"/>
</dbReference>
<evidence type="ECO:0000313" key="4">
    <source>
        <dbReference type="EMBL" id="OCB91977.1"/>
    </source>
</evidence>
<organism evidence="4 5">
    <name type="scientific">Sanghuangporus baumii</name>
    <name type="common">Phellinus baumii</name>
    <dbReference type="NCBI Taxonomy" id="108892"/>
    <lineage>
        <taxon>Eukaryota</taxon>
        <taxon>Fungi</taxon>
        <taxon>Dikarya</taxon>
        <taxon>Basidiomycota</taxon>
        <taxon>Agaricomycotina</taxon>
        <taxon>Agaricomycetes</taxon>
        <taxon>Hymenochaetales</taxon>
        <taxon>Hymenochaetaceae</taxon>
        <taxon>Sanghuangporus</taxon>
    </lineage>
</organism>
<name>A0A9Q5I5B4_SANBA</name>
<proteinExistence type="predicted"/>
<gene>
    <name evidence="4" type="ORF">A7U60_g709</name>
</gene>
<sequence length="150" mass="16686">MFAVSFFRASEQSSRPNPKNATPWKGSFRANKGAEANMGQAVSVGSCGSGLLFTCCALQDVRANPHEEKLQPCFSRAYDSVLRHHHGFAIRAVVQVALHACPNRQDFYLRITQGGSQEKLDEELCRWLTGLDVLVRRMAKFYEDGGHGKI</sequence>
<protein>
    <submittedName>
        <fullName evidence="4">Glycolipid transfer protein</fullName>
    </submittedName>
</protein>
<evidence type="ECO:0000256" key="1">
    <source>
        <dbReference type="ARBA" id="ARBA00022448"/>
    </source>
</evidence>
<dbReference type="AlphaFoldDB" id="A0A9Q5I5B4"/>
<comment type="caution">
    <text evidence="4">The sequence shown here is derived from an EMBL/GenBank/DDBJ whole genome shotgun (WGS) entry which is preliminary data.</text>
</comment>
<dbReference type="SUPFAM" id="SSF110004">
    <property type="entry name" value="Glycolipid transfer protein, GLTP"/>
    <property type="match status" value="1"/>
</dbReference>
<dbReference type="GO" id="GO:1902388">
    <property type="term" value="F:ceramide 1-phosphate transfer activity"/>
    <property type="evidence" value="ECO:0007669"/>
    <property type="project" value="TreeGrafter"/>
</dbReference>
<dbReference type="GO" id="GO:1902387">
    <property type="term" value="F:ceramide 1-phosphate binding"/>
    <property type="evidence" value="ECO:0007669"/>
    <property type="project" value="TreeGrafter"/>
</dbReference>
<dbReference type="Gene3D" id="1.10.3520.10">
    <property type="entry name" value="Glycolipid transfer protein"/>
    <property type="match status" value="1"/>
</dbReference>
<accession>A0A9Q5I5B4</accession>
<dbReference type="PANTHER" id="PTHR10219">
    <property type="entry name" value="GLYCOLIPID TRANSFER PROTEIN-RELATED"/>
    <property type="match status" value="1"/>
</dbReference>
<keyword evidence="1" id="KW-0813">Transport</keyword>
<keyword evidence="5" id="KW-1185">Reference proteome</keyword>
<dbReference type="OrthoDB" id="205255at2759"/>
<dbReference type="PANTHER" id="PTHR10219:SF25">
    <property type="entry name" value="PLECKSTRIN HOMOLOGY DOMAIN-CONTAINING FAMILY A MEMBER 8"/>
    <property type="match status" value="1"/>
</dbReference>
<reference evidence="4" key="1">
    <citation type="submission" date="2016-06" db="EMBL/GenBank/DDBJ databases">
        <title>Draft Genome sequence of the fungus Inonotus baumii.</title>
        <authorList>
            <person name="Zhu H."/>
            <person name="Lin W."/>
        </authorList>
    </citation>
    <scope>NUCLEOTIDE SEQUENCE</scope>
    <source>
        <strain evidence="4">821</strain>
    </source>
</reference>
<dbReference type="GO" id="GO:0005829">
    <property type="term" value="C:cytosol"/>
    <property type="evidence" value="ECO:0007669"/>
    <property type="project" value="TreeGrafter"/>
</dbReference>
<evidence type="ECO:0000259" key="3">
    <source>
        <dbReference type="Pfam" id="PF08718"/>
    </source>
</evidence>
<dbReference type="GO" id="GO:0016020">
    <property type="term" value="C:membrane"/>
    <property type="evidence" value="ECO:0007669"/>
    <property type="project" value="TreeGrafter"/>
</dbReference>
<dbReference type="EMBL" id="LNZH02000046">
    <property type="protein sequence ID" value="OCB91977.1"/>
    <property type="molecule type" value="Genomic_DNA"/>
</dbReference>
<evidence type="ECO:0000256" key="2">
    <source>
        <dbReference type="SAM" id="MobiDB-lite"/>
    </source>
</evidence>
<feature type="region of interest" description="Disordered" evidence="2">
    <location>
        <begin position="1"/>
        <end position="25"/>
    </location>
</feature>
<dbReference type="Pfam" id="PF08718">
    <property type="entry name" value="GLTP"/>
    <property type="match status" value="1"/>
</dbReference>
<dbReference type="InterPro" id="IPR036497">
    <property type="entry name" value="GLTP_sf"/>
</dbReference>
<feature type="domain" description="Glycolipid transfer protein" evidence="3">
    <location>
        <begin position="50"/>
        <end position="111"/>
    </location>
</feature>
<evidence type="ECO:0000313" key="5">
    <source>
        <dbReference type="Proteomes" id="UP000757232"/>
    </source>
</evidence>
<feature type="compositionally biased region" description="Polar residues" evidence="2">
    <location>
        <begin position="10"/>
        <end position="20"/>
    </location>
</feature>